<proteinExistence type="predicted"/>
<accession>A0AC35UIR3</accession>
<dbReference type="Proteomes" id="UP000095286">
    <property type="component" value="Unplaced"/>
</dbReference>
<name>A0AC35UIR3_9BILA</name>
<dbReference type="WBParaSite" id="RSKR_0001178000.1">
    <property type="protein sequence ID" value="RSKR_0001178000.1"/>
    <property type="gene ID" value="RSKR_0001178000"/>
</dbReference>
<evidence type="ECO:0000313" key="1">
    <source>
        <dbReference type="Proteomes" id="UP000095286"/>
    </source>
</evidence>
<sequence>MSDSITQIQNMINAQANLMANAVGVLQATSGPCPFNDVSEDMMAEENSSLFSKEIVETYAFIDRLIESLPTTSDNTERTAKAVVYTNQKRIEKTECMKKQLVEADKFMKIINDIVDTVAKGQLKSRPAV</sequence>
<protein>
    <submittedName>
        <fullName evidence="2">Mediator of RNA polymerase II transcription subunit 21</fullName>
    </submittedName>
</protein>
<organism evidence="1 2">
    <name type="scientific">Rhabditophanes sp. KR3021</name>
    <dbReference type="NCBI Taxonomy" id="114890"/>
    <lineage>
        <taxon>Eukaryota</taxon>
        <taxon>Metazoa</taxon>
        <taxon>Ecdysozoa</taxon>
        <taxon>Nematoda</taxon>
        <taxon>Chromadorea</taxon>
        <taxon>Rhabditida</taxon>
        <taxon>Tylenchina</taxon>
        <taxon>Panagrolaimomorpha</taxon>
        <taxon>Strongyloidoidea</taxon>
        <taxon>Alloionematidae</taxon>
        <taxon>Rhabditophanes</taxon>
    </lineage>
</organism>
<reference evidence="2" key="1">
    <citation type="submission" date="2016-11" db="UniProtKB">
        <authorList>
            <consortium name="WormBaseParasite"/>
        </authorList>
    </citation>
    <scope>IDENTIFICATION</scope>
    <source>
        <strain evidence="2">KR3021</strain>
    </source>
</reference>
<evidence type="ECO:0000313" key="2">
    <source>
        <dbReference type="WBParaSite" id="RSKR_0001178000.1"/>
    </source>
</evidence>